<keyword evidence="2" id="KW-1185">Reference proteome</keyword>
<dbReference type="AlphaFoldDB" id="A0AAV5U8S9"/>
<evidence type="ECO:0000313" key="1">
    <source>
        <dbReference type="EMBL" id="GMT02768.1"/>
    </source>
</evidence>
<protein>
    <recommendedName>
        <fullName evidence="3">CUB domain-containing protein</fullName>
    </recommendedName>
</protein>
<name>A0AAV5U8S9_9BILA</name>
<sequence length="386" mass="42812">KTDTFPSLLSAISLKDSTMIVLLLLQALAIAVTQGRVTFTHSEVIQQADLGITKSISLNKCDDGCMIYTDSTSEFLYITDGETDCINFQVLNMEQGELPPNTTYRLEYRGAGAPPAFVLYVVDQSAEFTDSFSVKPLTTGNSGLTFETRFNTRRTTLLNSGMNTPWFGFIGNFEPGYPRIYTSGYDAAGEEACKPVYQARSKENVESSRVMLSSPIITVDVGPSDEQTNEKTPITITNGGWYRYAEPYSSMVYFSPGYVGCSYTQNQFYATDKFAVIDVFRSQSVSLDFDVSMSIPTEKESIHIYVNGEEIHLFGDSSSTSRHFEAHDFEVIMDWFRMSPSSYFAIQFDFGAPTPTSTEAPTTSGSARTPLALFAVFSATWFPLAR</sequence>
<feature type="non-terminal residue" evidence="1">
    <location>
        <position position="1"/>
    </location>
</feature>
<dbReference type="EMBL" id="BTSX01000006">
    <property type="protein sequence ID" value="GMT02768.1"/>
    <property type="molecule type" value="Genomic_DNA"/>
</dbReference>
<organism evidence="1 2">
    <name type="scientific">Pristionchus entomophagus</name>
    <dbReference type="NCBI Taxonomy" id="358040"/>
    <lineage>
        <taxon>Eukaryota</taxon>
        <taxon>Metazoa</taxon>
        <taxon>Ecdysozoa</taxon>
        <taxon>Nematoda</taxon>
        <taxon>Chromadorea</taxon>
        <taxon>Rhabditida</taxon>
        <taxon>Rhabditina</taxon>
        <taxon>Diplogasteromorpha</taxon>
        <taxon>Diplogasteroidea</taxon>
        <taxon>Neodiplogasteridae</taxon>
        <taxon>Pristionchus</taxon>
    </lineage>
</organism>
<accession>A0AAV5U8S9</accession>
<gene>
    <name evidence="1" type="ORF">PENTCL1PPCAC_24942</name>
</gene>
<evidence type="ECO:0008006" key="3">
    <source>
        <dbReference type="Google" id="ProtNLM"/>
    </source>
</evidence>
<dbReference type="Proteomes" id="UP001432027">
    <property type="component" value="Unassembled WGS sequence"/>
</dbReference>
<reference evidence="1" key="1">
    <citation type="submission" date="2023-10" db="EMBL/GenBank/DDBJ databases">
        <title>Genome assembly of Pristionchus species.</title>
        <authorList>
            <person name="Yoshida K."/>
            <person name="Sommer R.J."/>
        </authorList>
    </citation>
    <scope>NUCLEOTIDE SEQUENCE</scope>
    <source>
        <strain evidence="1">RS0144</strain>
    </source>
</reference>
<comment type="caution">
    <text evidence="1">The sequence shown here is derived from an EMBL/GenBank/DDBJ whole genome shotgun (WGS) entry which is preliminary data.</text>
</comment>
<proteinExistence type="predicted"/>
<evidence type="ECO:0000313" key="2">
    <source>
        <dbReference type="Proteomes" id="UP001432027"/>
    </source>
</evidence>